<accession>A0A7G9L1W2</accession>
<dbReference type="Gene3D" id="1.10.287.130">
    <property type="match status" value="1"/>
</dbReference>
<organism evidence="15 16">
    <name type="scientific">Sphingomonas sabuli</name>
    <dbReference type="NCBI Taxonomy" id="2764186"/>
    <lineage>
        <taxon>Bacteria</taxon>
        <taxon>Pseudomonadati</taxon>
        <taxon>Pseudomonadota</taxon>
        <taxon>Alphaproteobacteria</taxon>
        <taxon>Sphingomonadales</taxon>
        <taxon>Sphingomonadaceae</taxon>
        <taxon>Sphingomonas</taxon>
    </lineage>
</organism>
<evidence type="ECO:0000256" key="4">
    <source>
        <dbReference type="ARBA" id="ARBA00022679"/>
    </source>
</evidence>
<dbReference type="InterPro" id="IPR001610">
    <property type="entry name" value="PAC"/>
</dbReference>
<evidence type="ECO:0000256" key="10">
    <source>
        <dbReference type="SAM" id="Coils"/>
    </source>
</evidence>
<dbReference type="EMBL" id="CP060697">
    <property type="protein sequence ID" value="QNM82611.1"/>
    <property type="molecule type" value="Genomic_DNA"/>
</dbReference>
<dbReference type="InterPro" id="IPR013767">
    <property type="entry name" value="PAS_fold"/>
</dbReference>
<feature type="domain" description="Response regulatory" evidence="12">
    <location>
        <begin position="895"/>
        <end position="1012"/>
    </location>
</feature>
<evidence type="ECO:0000256" key="5">
    <source>
        <dbReference type="ARBA" id="ARBA00022741"/>
    </source>
</evidence>
<dbReference type="InterPro" id="IPR003018">
    <property type="entry name" value="GAF"/>
</dbReference>
<dbReference type="InterPro" id="IPR005467">
    <property type="entry name" value="His_kinase_dom"/>
</dbReference>
<evidence type="ECO:0000313" key="15">
    <source>
        <dbReference type="EMBL" id="QNM82611.1"/>
    </source>
</evidence>
<feature type="domain" description="Response regulatory" evidence="12">
    <location>
        <begin position="772"/>
        <end position="888"/>
    </location>
</feature>
<evidence type="ECO:0000256" key="8">
    <source>
        <dbReference type="ARBA" id="ARBA00023012"/>
    </source>
</evidence>
<dbReference type="SMART" id="SM00388">
    <property type="entry name" value="HisKA"/>
    <property type="match status" value="1"/>
</dbReference>
<dbReference type="PRINTS" id="PR00344">
    <property type="entry name" value="BCTRLSENSOR"/>
</dbReference>
<dbReference type="InterPro" id="IPR003661">
    <property type="entry name" value="HisK_dim/P_dom"/>
</dbReference>
<dbReference type="PROSITE" id="PS50112">
    <property type="entry name" value="PAS"/>
    <property type="match status" value="1"/>
</dbReference>
<protein>
    <recommendedName>
        <fullName evidence="2">histidine kinase</fullName>
        <ecNumber evidence="2">2.7.13.3</ecNumber>
    </recommendedName>
</protein>
<dbReference type="RefSeq" id="WP_187479566.1">
    <property type="nucleotide sequence ID" value="NZ_CP060697.1"/>
</dbReference>
<dbReference type="Gene3D" id="3.30.565.10">
    <property type="entry name" value="Histidine kinase-like ATPase, C-terminal domain"/>
    <property type="match status" value="1"/>
</dbReference>
<dbReference type="Pfam" id="PF00989">
    <property type="entry name" value="PAS"/>
    <property type="match status" value="1"/>
</dbReference>
<dbReference type="InterPro" id="IPR036097">
    <property type="entry name" value="HisK_dim/P_sf"/>
</dbReference>
<keyword evidence="7" id="KW-0067">ATP-binding</keyword>
<dbReference type="SMART" id="SM00091">
    <property type="entry name" value="PAS"/>
    <property type="match status" value="1"/>
</dbReference>
<evidence type="ECO:0000256" key="3">
    <source>
        <dbReference type="ARBA" id="ARBA00022553"/>
    </source>
</evidence>
<keyword evidence="10" id="KW-0175">Coiled coil</keyword>
<keyword evidence="6" id="KW-0418">Kinase</keyword>
<dbReference type="GO" id="GO:0000155">
    <property type="term" value="F:phosphorelay sensor kinase activity"/>
    <property type="evidence" value="ECO:0007669"/>
    <property type="project" value="InterPro"/>
</dbReference>
<keyword evidence="4" id="KW-0808">Transferase</keyword>
<dbReference type="InterPro" id="IPR035965">
    <property type="entry name" value="PAS-like_dom_sf"/>
</dbReference>
<keyword evidence="5" id="KW-0547">Nucleotide-binding</keyword>
<name>A0A7G9L1W2_9SPHN</name>
<dbReference type="Pfam" id="PF13185">
    <property type="entry name" value="GAF_2"/>
    <property type="match status" value="1"/>
</dbReference>
<dbReference type="Pfam" id="PF00512">
    <property type="entry name" value="HisKA"/>
    <property type="match status" value="1"/>
</dbReference>
<dbReference type="SUPFAM" id="SSF47384">
    <property type="entry name" value="Homodimeric domain of signal transducing histidine kinase"/>
    <property type="match status" value="1"/>
</dbReference>
<evidence type="ECO:0000259" key="13">
    <source>
        <dbReference type="PROSITE" id="PS50112"/>
    </source>
</evidence>
<dbReference type="PANTHER" id="PTHR43065:SF42">
    <property type="entry name" value="TWO-COMPONENT SENSOR PPRA"/>
    <property type="match status" value="1"/>
</dbReference>
<dbReference type="InterPro" id="IPR011006">
    <property type="entry name" value="CheY-like_superfamily"/>
</dbReference>
<proteinExistence type="predicted"/>
<keyword evidence="16" id="KW-1185">Reference proteome</keyword>
<dbReference type="SUPFAM" id="SSF55781">
    <property type="entry name" value="GAF domain-like"/>
    <property type="match status" value="2"/>
</dbReference>
<dbReference type="SMART" id="SM00387">
    <property type="entry name" value="HATPase_c"/>
    <property type="match status" value="1"/>
</dbReference>
<evidence type="ECO:0000259" key="12">
    <source>
        <dbReference type="PROSITE" id="PS50110"/>
    </source>
</evidence>
<evidence type="ECO:0000259" key="14">
    <source>
        <dbReference type="PROSITE" id="PS50113"/>
    </source>
</evidence>
<keyword evidence="3 9" id="KW-0597">Phosphoprotein</keyword>
<dbReference type="CDD" id="cd00082">
    <property type="entry name" value="HisKA"/>
    <property type="match status" value="1"/>
</dbReference>
<gene>
    <name evidence="15" type="ORF">H8M03_11510</name>
</gene>
<dbReference type="CDD" id="cd00130">
    <property type="entry name" value="PAS"/>
    <property type="match status" value="1"/>
</dbReference>
<feature type="domain" description="PAS" evidence="13">
    <location>
        <begin position="182"/>
        <end position="252"/>
    </location>
</feature>
<feature type="domain" description="PAC" evidence="14">
    <location>
        <begin position="257"/>
        <end position="308"/>
    </location>
</feature>
<dbReference type="AlphaFoldDB" id="A0A7G9L1W2"/>
<evidence type="ECO:0000256" key="2">
    <source>
        <dbReference type="ARBA" id="ARBA00012438"/>
    </source>
</evidence>
<comment type="caution">
    <text evidence="9">Lacks conserved residue(s) required for the propagation of feature annotation.</text>
</comment>
<dbReference type="Gene3D" id="3.40.50.2300">
    <property type="match status" value="2"/>
</dbReference>
<dbReference type="GO" id="GO:0006355">
    <property type="term" value="P:regulation of DNA-templated transcription"/>
    <property type="evidence" value="ECO:0007669"/>
    <property type="project" value="InterPro"/>
</dbReference>
<dbReference type="InterPro" id="IPR000014">
    <property type="entry name" value="PAS"/>
</dbReference>
<dbReference type="Pfam" id="PF00072">
    <property type="entry name" value="Response_reg"/>
    <property type="match status" value="2"/>
</dbReference>
<evidence type="ECO:0000256" key="9">
    <source>
        <dbReference type="PROSITE-ProRule" id="PRU00169"/>
    </source>
</evidence>
<evidence type="ECO:0000313" key="16">
    <source>
        <dbReference type="Proteomes" id="UP000515861"/>
    </source>
</evidence>
<dbReference type="KEGG" id="ssau:H8M03_11510"/>
<dbReference type="SMART" id="SM00448">
    <property type="entry name" value="REC"/>
    <property type="match status" value="2"/>
</dbReference>
<dbReference type="PROSITE" id="PS50113">
    <property type="entry name" value="PAC"/>
    <property type="match status" value="1"/>
</dbReference>
<dbReference type="NCBIfam" id="TIGR00229">
    <property type="entry name" value="sensory_box"/>
    <property type="match status" value="1"/>
</dbReference>
<dbReference type="Gene3D" id="3.30.450.20">
    <property type="entry name" value="PAS domain"/>
    <property type="match status" value="1"/>
</dbReference>
<evidence type="ECO:0000256" key="6">
    <source>
        <dbReference type="ARBA" id="ARBA00022777"/>
    </source>
</evidence>
<dbReference type="PROSITE" id="PS50109">
    <property type="entry name" value="HIS_KIN"/>
    <property type="match status" value="1"/>
</dbReference>
<dbReference type="InterPro" id="IPR029016">
    <property type="entry name" value="GAF-like_dom_sf"/>
</dbReference>
<dbReference type="Pfam" id="PF02518">
    <property type="entry name" value="HATPase_c"/>
    <property type="match status" value="1"/>
</dbReference>
<dbReference type="GO" id="GO:0005524">
    <property type="term" value="F:ATP binding"/>
    <property type="evidence" value="ECO:0007669"/>
    <property type="project" value="UniProtKB-KW"/>
</dbReference>
<feature type="domain" description="Histidine kinase" evidence="11">
    <location>
        <begin position="522"/>
        <end position="749"/>
    </location>
</feature>
<sequence>MDVKNQAPASWNAHRLATLVSLNDQIRDLENPAKVAYTAAEILGKAMNVSRAGYGTIDPELETITIERDWNASGIQSLAGTLHFRDYGSYIEDLKRGETVVFADAEKDPRTADTADALKAISAQSVVNMPISERGGLVALLYLNHATAREWRPEELDLIRDVAERTRSVVERLRAEKQLREREERFRTVYENAAVGMLEVDADWRIQGANAAYAQLVGISREELKGQNCLAFTHDEDLILSAEALREVASKPNGERISFEKRYVRPDGKTIWIRSNLAKVGGDGDTARFLKIVEDITHAKAAEKELEEQRRILEVLNETGAAVAAELETERVVQIVTDAGVELTGAAFGAFFYNVVSDAGEVLTLYTLSGANRADFEQFGHPRPTPVFAPTFRGEGVVRSNDITADPRYGNNPPHKGMPENHLPVRSYLAVPVISRSGEVIGGLFFGHPEIGIFTNESEQLIVGLAGQAAVAIDNARLFQAAQRANQTLEERIEARTQELEHANAALRQAQKMEAVGQLTGGIAHDFNNLLTVVTGNIDMAMRSMSASGAIDPRSQRALENAMKGAERAASLTQRLLAFSRRQPLAPKAIDVDKLVVGMSDLLNRALGETVKLEIVTSPGLWRVEADPNQLESAILNLAVNARDAMPKGGELVVETTNARLDEEYSAQHAEVAPGQYVVVSVTDTGTGMPKHIQERVFEPFYTTKEPGKGTGLGLSMVYGFVKQSGGHIKIYSEEGQGTTIKIYLPRLMSEVVADDGSAVTQGLETSASEEVILVVEDDDDVRAYTVECLRELGYKVLEAHDGSSALRLLERQNGPVDLLFTDVVMPGMTGRELADEARKVQPHLKVLFTSGYTRNAIVHGGRLDPGVEMIAKPFTYAALAQKVRDVLDAGTTGRILVVEDDPTVRSLTMELLISRGYSVEEAGGATEALSKIRSAQGRYDAVFIANIAGKKDSMWLRGELRKHHADMPVLIAAETKEAPALRSRFEADRCTAVIERPYNGAKLREALGLLGARCPGKF</sequence>
<dbReference type="CDD" id="cd16919">
    <property type="entry name" value="HATPase_CckA-like"/>
    <property type="match status" value="1"/>
</dbReference>
<dbReference type="InterPro" id="IPR001789">
    <property type="entry name" value="Sig_transdc_resp-reg_receiver"/>
</dbReference>
<dbReference type="Gene3D" id="3.30.450.40">
    <property type="match status" value="2"/>
</dbReference>
<feature type="modified residue" description="4-aspartylphosphate" evidence="9">
    <location>
        <position position="823"/>
    </location>
</feature>
<dbReference type="InterPro" id="IPR004358">
    <property type="entry name" value="Sig_transdc_His_kin-like_C"/>
</dbReference>
<evidence type="ECO:0000256" key="7">
    <source>
        <dbReference type="ARBA" id="ARBA00022840"/>
    </source>
</evidence>
<dbReference type="InterPro" id="IPR000700">
    <property type="entry name" value="PAS-assoc_C"/>
</dbReference>
<evidence type="ECO:0000259" key="11">
    <source>
        <dbReference type="PROSITE" id="PS50109"/>
    </source>
</evidence>
<feature type="coiled-coil region" evidence="10">
    <location>
        <begin position="479"/>
        <end position="513"/>
    </location>
</feature>
<dbReference type="PANTHER" id="PTHR43065">
    <property type="entry name" value="SENSOR HISTIDINE KINASE"/>
    <property type="match status" value="1"/>
</dbReference>
<dbReference type="Pfam" id="PF01590">
    <property type="entry name" value="GAF"/>
    <property type="match status" value="1"/>
</dbReference>
<evidence type="ECO:0000256" key="1">
    <source>
        <dbReference type="ARBA" id="ARBA00000085"/>
    </source>
</evidence>
<dbReference type="SUPFAM" id="SSF55785">
    <property type="entry name" value="PYP-like sensor domain (PAS domain)"/>
    <property type="match status" value="1"/>
</dbReference>
<dbReference type="CDD" id="cd18161">
    <property type="entry name" value="REC_hyHK_blue-like"/>
    <property type="match status" value="1"/>
</dbReference>
<dbReference type="SMART" id="SM00086">
    <property type="entry name" value="PAC"/>
    <property type="match status" value="1"/>
</dbReference>
<dbReference type="EC" id="2.7.13.3" evidence="2"/>
<dbReference type="PROSITE" id="PS50110">
    <property type="entry name" value="RESPONSE_REGULATORY"/>
    <property type="match status" value="2"/>
</dbReference>
<dbReference type="SUPFAM" id="SSF52172">
    <property type="entry name" value="CheY-like"/>
    <property type="match status" value="2"/>
</dbReference>
<comment type="catalytic activity">
    <reaction evidence="1">
        <text>ATP + protein L-histidine = ADP + protein N-phospho-L-histidine.</text>
        <dbReference type="EC" id="2.7.13.3"/>
    </reaction>
</comment>
<reference evidence="15 16" key="1">
    <citation type="submission" date="2020-08" db="EMBL/GenBank/DDBJ databases">
        <title>Sphingomonas sp. sand1-3 16S ribosomal RNA gene Genome sequencing and assembly.</title>
        <authorList>
            <person name="Kang M."/>
        </authorList>
    </citation>
    <scope>NUCLEOTIDE SEQUENCE [LARGE SCALE GENOMIC DNA]</scope>
    <source>
        <strain evidence="16">sand1-3</strain>
    </source>
</reference>
<dbReference type="InterPro" id="IPR036890">
    <property type="entry name" value="HATPase_C_sf"/>
</dbReference>
<dbReference type="SUPFAM" id="SSF55874">
    <property type="entry name" value="ATPase domain of HSP90 chaperone/DNA topoisomerase II/histidine kinase"/>
    <property type="match status" value="1"/>
</dbReference>
<dbReference type="Proteomes" id="UP000515861">
    <property type="component" value="Chromosome"/>
</dbReference>
<keyword evidence="8" id="KW-0902">Two-component regulatory system</keyword>
<dbReference type="InterPro" id="IPR003594">
    <property type="entry name" value="HATPase_dom"/>
</dbReference>
<dbReference type="SMART" id="SM00065">
    <property type="entry name" value="GAF"/>
    <property type="match status" value="2"/>
</dbReference>